<keyword evidence="2" id="KW-1185">Reference proteome</keyword>
<name>A0ACB8RBJ1_9AGAM</name>
<evidence type="ECO:0000313" key="2">
    <source>
        <dbReference type="Proteomes" id="UP000814033"/>
    </source>
</evidence>
<sequence length="91" mass="10592">MTPIFVEAAGYMLRPRFCEGWKPLYACWRDLVRGRAAVWPSVIGATRLTDGKQFIIKQVPENSVFEEEVTRLFSEEEYGLDPKLHPARRYT</sequence>
<reference evidence="1" key="2">
    <citation type="journal article" date="2022" name="New Phytol.">
        <title>Evolutionary transition to the ectomycorrhizal habit in the genomes of a hyperdiverse lineage of mushroom-forming fungi.</title>
        <authorList>
            <person name="Looney B."/>
            <person name="Miyauchi S."/>
            <person name="Morin E."/>
            <person name="Drula E."/>
            <person name="Courty P.E."/>
            <person name="Kohler A."/>
            <person name="Kuo A."/>
            <person name="LaButti K."/>
            <person name="Pangilinan J."/>
            <person name="Lipzen A."/>
            <person name="Riley R."/>
            <person name="Andreopoulos W."/>
            <person name="He G."/>
            <person name="Johnson J."/>
            <person name="Nolan M."/>
            <person name="Tritt A."/>
            <person name="Barry K.W."/>
            <person name="Grigoriev I.V."/>
            <person name="Nagy L.G."/>
            <person name="Hibbett D."/>
            <person name="Henrissat B."/>
            <person name="Matheny P.B."/>
            <person name="Labbe J."/>
            <person name="Martin F.M."/>
        </authorList>
    </citation>
    <scope>NUCLEOTIDE SEQUENCE</scope>
    <source>
        <strain evidence="1">FP105234-sp</strain>
    </source>
</reference>
<evidence type="ECO:0000313" key="1">
    <source>
        <dbReference type="EMBL" id="KAI0041031.1"/>
    </source>
</evidence>
<accession>A0ACB8RBJ1</accession>
<dbReference type="Proteomes" id="UP000814033">
    <property type="component" value="Unassembled WGS sequence"/>
</dbReference>
<proteinExistence type="predicted"/>
<gene>
    <name evidence="1" type="ORF">FA95DRAFT_1611318</name>
</gene>
<organism evidence="1 2">
    <name type="scientific">Auriscalpium vulgare</name>
    <dbReference type="NCBI Taxonomy" id="40419"/>
    <lineage>
        <taxon>Eukaryota</taxon>
        <taxon>Fungi</taxon>
        <taxon>Dikarya</taxon>
        <taxon>Basidiomycota</taxon>
        <taxon>Agaricomycotina</taxon>
        <taxon>Agaricomycetes</taxon>
        <taxon>Russulales</taxon>
        <taxon>Auriscalpiaceae</taxon>
        <taxon>Auriscalpium</taxon>
    </lineage>
</organism>
<comment type="caution">
    <text evidence="1">The sequence shown here is derived from an EMBL/GenBank/DDBJ whole genome shotgun (WGS) entry which is preliminary data.</text>
</comment>
<protein>
    <submittedName>
        <fullName evidence="1">Uncharacterized protein</fullName>
    </submittedName>
</protein>
<reference evidence="1" key="1">
    <citation type="submission" date="2021-02" db="EMBL/GenBank/DDBJ databases">
        <authorList>
            <consortium name="DOE Joint Genome Institute"/>
            <person name="Ahrendt S."/>
            <person name="Looney B.P."/>
            <person name="Miyauchi S."/>
            <person name="Morin E."/>
            <person name="Drula E."/>
            <person name="Courty P.E."/>
            <person name="Chicoki N."/>
            <person name="Fauchery L."/>
            <person name="Kohler A."/>
            <person name="Kuo A."/>
            <person name="Labutti K."/>
            <person name="Pangilinan J."/>
            <person name="Lipzen A."/>
            <person name="Riley R."/>
            <person name="Andreopoulos W."/>
            <person name="He G."/>
            <person name="Johnson J."/>
            <person name="Barry K.W."/>
            <person name="Grigoriev I.V."/>
            <person name="Nagy L."/>
            <person name="Hibbett D."/>
            <person name="Henrissat B."/>
            <person name="Matheny P.B."/>
            <person name="Labbe J."/>
            <person name="Martin F."/>
        </authorList>
    </citation>
    <scope>NUCLEOTIDE SEQUENCE</scope>
    <source>
        <strain evidence="1">FP105234-sp</strain>
    </source>
</reference>
<dbReference type="EMBL" id="MU276149">
    <property type="protein sequence ID" value="KAI0041031.1"/>
    <property type="molecule type" value="Genomic_DNA"/>
</dbReference>